<dbReference type="KEGG" id="vg:19525480"/>
<dbReference type="Proteomes" id="UP000026901">
    <property type="component" value="Segment"/>
</dbReference>
<dbReference type="GeneID" id="19525480"/>
<accession>A0A024B1J3</accession>
<keyword evidence="2" id="KW-1185">Reference proteome</keyword>
<organism evidence="1 2">
    <name type="scientific">Bacillus phage Evoli</name>
    <dbReference type="NCBI Taxonomy" id="1486658"/>
    <lineage>
        <taxon>Viruses</taxon>
        <taxon>Duplodnaviria</taxon>
        <taxon>Heunggongvirae</taxon>
        <taxon>Uroviricota</taxon>
        <taxon>Caudoviricetes</taxon>
        <taxon>Herelleviridae</taxon>
        <taxon>Bastillevirinae</taxon>
        <taxon>Bastillevirus</taxon>
        <taxon>Bastillevirus evoli</taxon>
    </lineage>
</organism>
<dbReference type="EMBL" id="KJ489398">
    <property type="protein sequence ID" value="AHZ09863.1"/>
    <property type="molecule type" value="Genomic_DNA"/>
</dbReference>
<sequence>MNVLEHITETLTERIVRKKDEEILRHMEGIDLINEMEEKSLLELSENESVHINDMLSEVYDILSKDYADMNWDDAVIEEIHNRMLFMLQELAGKRRAKRVSMNLQQALDIIHGKGNYELECRRDGDKLTYALAVKNKVSKFDVTLDQEKFKIGG</sequence>
<evidence type="ECO:0000313" key="1">
    <source>
        <dbReference type="EMBL" id="AHZ09863.1"/>
    </source>
</evidence>
<name>A0A024B1J3_9CAUD</name>
<evidence type="ECO:0000313" key="2">
    <source>
        <dbReference type="Proteomes" id="UP000026901"/>
    </source>
</evidence>
<reference evidence="2" key="1">
    <citation type="submission" date="2014-09" db="EMBL/GenBank/DDBJ databases">
        <authorList>
            <person name="Sauder A.B."/>
            <person name="McKenzie Q.R."/>
            <person name="Temple L.M."/>
            <person name="Alexis B.K."/>
            <person name="Al-Atrache Z."/>
            <person name="Lewis L.O."/>
            <person name="Loesser-Casey K.E."/>
            <person name="Mitchell K.J."/>
        </authorList>
    </citation>
    <scope>NUCLEOTIDE SEQUENCE [LARGE SCALE GENOMIC DNA]</scope>
</reference>
<protein>
    <submittedName>
        <fullName evidence="1">Uncharacterized protein</fullName>
    </submittedName>
</protein>
<dbReference type="RefSeq" id="YP_009035660.1">
    <property type="nucleotide sequence ID" value="NC_024207.1"/>
</dbReference>
<proteinExistence type="predicted"/>